<proteinExistence type="predicted"/>
<accession>A0A1J4L3C8</accession>
<feature type="coiled-coil region" evidence="1">
    <location>
        <begin position="367"/>
        <end position="415"/>
    </location>
</feature>
<dbReference type="PANTHER" id="PTHR23159:SF31">
    <property type="entry name" value="CENTROSOME-ASSOCIATED PROTEIN CEP250 ISOFORM X1"/>
    <property type="match status" value="1"/>
</dbReference>
<dbReference type="AlphaFoldDB" id="A0A1J4L3C8"/>
<dbReference type="EMBL" id="MLAK01000001">
    <property type="protein sequence ID" value="OHT17584.1"/>
    <property type="molecule type" value="Genomic_DNA"/>
</dbReference>
<sequence length="1156" mass="133123">MSEEEAILDLSNFGDEEDLLGSDLPSFTNEEEDENSTPKSDQVASSNPLLESSIILSCNQLKNYEPIPNMSELVRFSSNSVIQQLGGQIQAFIKGDVERKYAKSHQLTLQKAICTLAYVLYKEASDNQQANQGNSEEIKKLQNQIENLRETNSKLNSKIKDLDEENKNLTELNGDLVNDKSSLESQLNDEAARLKSVLDEKDELSSETAKQIESLKDNNRKLKDKLNLSENTSSRLTQQLQDSQEENANKDVEISEIKRKCDSLRIKYDDVSTENKRLKVSLESKEAEKVDLELEISKLNNSLRDAQTSLNANSSDQVIKLREDNEKLLKTNGMLADLVAVQITDVSRLQEGQRWANEILQEQQELIKAYDVLLDKYHQDVQEFEQQSEGDRKLISSLNENVRRLEQDNQALQGNDSASKLAELKRMLEKRYGPNVDVVKTVEELMEGTTDTETLEKNQRLFDTLDKTLKFWDRIVKGNDIKNAIKPSVSSKNAIDNDFKNGLLTQIARLRIEATQSSQIEASKIPDKDSVGQLLDRLKDSDKDSEKECYYLIAAATTAAGTLRSCYERERAKYLDVLNNLAQIQDIVNFEGQLDELPNHIVDRLFAFKSFERNIQNIIDNDKYQMDDFLDVLKFVNDFIRNASNILNSVDTDLRDAIGGDDIEIHEIPYEASRYIAELQNSTVDAEKEQCLSRANEIEMSLNKARQEYEVRNQQLQDQLEIANKEKDSLNKLRNEKDAEIEQLRNDMKDKEDNEKEMKDKVQKWQEEIKEYKEVHDKLRNEIASLRKALNQKNDEFDKRLENYLVEERNLHSEDLKRQEDRSKAREAKIKEQLESICKKHKDLKTNYKKMHDEYERAFNKQKEGINKLKHENSELNAKIAKHSNSSASSKDSDRLRADVKKLETEKLILSSKLKQAQESVEKIKVSRDNYWMSQMTLKEAELNQKIADSTTEANDRYEGFLEHVINVLEPFLPVQQSINEETAIETLNAVIQRLNAAENAIFNNKNVSDSKNSSSKSSPNSKNANDIVQSKALIALQEWDRWGRDLFVNVTDGEVPCQSCKELRYVLGEMIVSSIANRKLIHRLESLRIQKKFLKMEHEEVEEEPLSFRHLLIVALTGVRMMRRIGYFPTHYESTPNRQQKTPTKSPKRTSGIFF</sequence>
<evidence type="ECO:0000256" key="1">
    <source>
        <dbReference type="SAM" id="Coils"/>
    </source>
</evidence>
<dbReference type="OrthoDB" id="10636591at2759"/>
<feature type="coiled-coil region" evidence="1">
    <location>
        <begin position="841"/>
        <end position="920"/>
    </location>
</feature>
<comment type="caution">
    <text evidence="3">The sequence shown here is derived from an EMBL/GenBank/DDBJ whole genome shotgun (WGS) entry which is preliminary data.</text>
</comment>
<feature type="region of interest" description="Disordered" evidence="2">
    <location>
        <begin position="1006"/>
        <end position="1025"/>
    </location>
</feature>
<evidence type="ECO:0000313" key="4">
    <source>
        <dbReference type="Proteomes" id="UP000179807"/>
    </source>
</evidence>
<dbReference type="RefSeq" id="XP_068370720.1">
    <property type="nucleotide sequence ID" value="XM_068489739.1"/>
</dbReference>
<feature type="region of interest" description="Disordered" evidence="2">
    <location>
        <begin position="1"/>
        <end position="46"/>
    </location>
</feature>
<feature type="compositionally biased region" description="Polar residues" evidence="2">
    <location>
        <begin position="1133"/>
        <end position="1146"/>
    </location>
</feature>
<evidence type="ECO:0000256" key="2">
    <source>
        <dbReference type="SAM" id="MobiDB-lite"/>
    </source>
</evidence>
<name>A0A1J4L3C8_9EUKA</name>
<feature type="region of interest" description="Disordered" evidence="2">
    <location>
        <begin position="1133"/>
        <end position="1156"/>
    </location>
</feature>
<feature type="coiled-coil region" evidence="1">
    <location>
        <begin position="688"/>
        <end position="807"/>
    </location>
</feature>
<keyword evidence="4" id="KW-1185">Reference proteome</keyword>
<dbReference type="VEuPathDB" id="TrichDB:TRFO_00835"/>
<dbReference type="PANTHER" id="PTHR23159">
    <property type="entry name" value="CENTROSOMAL PROTEIN 2"/>
    <property type="match status" value="1"/>
</dbReference>
<reference evidence="3" key="1">
    <citation type="submission" date="2016-10" db="EMBL/GenBank/DDBJ databases">
        <authorList>
            <person name="Benchimol M."/>
            <person name="Almeida L.G."/>
            <person name="Vasconcelos A.T."/>
            <person name="Perreira-Neves A."/>
            <person name="Rosa I.A."/>
            <person name="Tasca T."/>
            <person name="Bogo M.R."/>
            <person name="de Souza W."/>
        </authorList>
    </citation>
    <scope>NUCLEOTIDE SEQUENCE [LARGE SCALE GENOMIC DNA]</scope>
    <source>
        <strain evidence="3">K</strain>
    </source>
</reference>
<feature type="compositionally biased region" description="Polar residues" evidence="2">
    <location>
        <begin position="229"/>
        <end position="242"/>
    </location>
</feature>
<organism evidence="3 4">
    <name type="scientific">Tritrichomonas foetus</name>
    <dbReference type="NCBI Taxonomy" id="1144522"/>
    <lineage>
        <taxon>Eukaryota</taxon>
        <taxon>Metamonada</taxon>
        <taxon>Parabasalia</taxon>
        <taxon>Tritrichomonadida</taxon>
        <taxon>Tritrichomonadidae</taxon>
        <taxon>Tritrichomonas</taxon>
    </lineage>
</organism>
<keyword evidence="1" id="KW-0175">Coiled coil</keyword>
<dbReference type="GeneID" id="94824443"/>
<dbReference type="Proteomes" id="UP000179807">
    <property type="component" value="Unassembled WGS sequence"/>
</dbReference>
<feature type="compositionally biased region" description="Polar residues" evidence="2">
    <location>
        <begin position="37"/>
        <end position="46"/>
    </location>
</feature>
<feature type="coiled-coil region" evidence="1">
    <location>
        <begin position="1078"/>
        <end position="1105"/>
    </location>
</feature>
<gene>
    <name evidence="3" type="ORF">TRFO_00835</name>
</gene>
<protein>
    <submittedName>
        <fullName evidence="3">Uncharacterized protein</fullName>
    </submittedName>
</protein>
<feature type="region of interest" description="Disordered" evidence="2">
    <location>
        <begin position="223"/>
        <end position="250"/>
    </location>
</feature>
<evidence type="ECO:0000313" key="3">
    <source>
        <dbReference type="EMBL" id="OHT17584.1"/>
    </source>
</evidence>